<dbReference type="GO" id="GO:0016301">
    <property type="term" value="F:kinase activity"/>
    <property type="evidence" value="ECO:0007669"/>
    <property type="project" value="UniProtKB-KW"/>
</dbReference>
<keyword evidence="2" id="KW-1185">Reference proteome</keyword>
<dbReference type="PANTHER" id="PTHR10285">
    <property type="entry name" value="URIDINE KINASE"/>
    <property type="match status" value="1"/>
</dbReference>
<name>A0A9P5VEM4_9FUNG</name>
<dbReference type="SUPFAM" id="SSF52540">
    <property type="entry name" value="P-loop containing nucleoside triphosphate hydrolases"/>
    <property type="match status" value="1"/>
</dbReference>
<dbReference type="CDD" id="cd02024">
    <property type="entry name" value="NRK1"/>
    <property type="match status" value="1"/>
</dbReference>
<evidence type="ECO:0000313" key="2">
    <source>
        <dbReference type="Proteomes" id="UP000748756"/>
    </source>
</evidence>
<keyword evidence="1" id="KW-0418">Kinase</keyword>
<organism evidence="1 2">
    <name type="scientific">Linnemannia schmuckeri</name>
    <dbReference type="NCBI Taxonomy" id="64567"/>
    <lineage>
        <taxon>Eukaryota</taxon>
        <taxon>Fungi</taxon>
        <taxon>Fungi incertae sedis</taxon>
        <taxon>Mucoromycota</taxon>
        <taxon>Mortierellomycotina</taxon>
        <taxon>Mortierellomycetes</taxon>
        <taxon>Mortierellales</taxon>
        <taxon>Mortierellaceae</taxon>
        <taxon>Linnemannia</taxon>
    </lineage>
</organism>
<sequence>MVSTRVITIGLSGPSSGGKTTVSRYLRSILPNSTIVHQDDFYKPETLIPLDPKTGLPNWDCPEAIDFQSLIKTLHYVKEHGDFPEGFDSLEDKNPVGSKEHSTPIPQEVLDSLRDHIMAEVVRGQGQDERERAATKFVILDGFMLYGDEQLRNTIDVRFYLTAPYQVLKERRESRKGYATLEGYWVDPPGYFENMVWPNYLIYNEPFAKLADAIDEGQVSGAYDATNAGQGLLRADPMTQKVDVVSSGKASIHDMVESISNLLAKRISEL</sequence>
<reference evidence="1" key="1">
    <citation type="journal article" date="2020" name="Fungal Divers.">
        <title>Resolving the Mortierellaceae phylogeny through synthesis of multi-gene phylogenetics and phylogenomics.</title>
        <authorList>
            <person name="Vandepol N."/>
            <person name="Liber J."/>
            <person name="Desiro A."/>
            <person name="Na H."/>
            <person name="Kennedy M."/>
            <person name="Barry K."/>
            <person name="Grigoriev I.V."/>
            <person name="Miller A.N."/>
            <person name="O'Donnell K."/>
            <person name="Stajich J.E."/>
            <person name="Bonito G."/>
        </authorList>
    </citation>
    <scope>NUCLEOTIDE SEQUENCE</scope>
    <source>
        <strain evidence="1">NRRL 6426</strain>
    </source>
</reference>
<dbReference type="AlphaFoldDB" id="A0A9P5VEM4"/>
<dbReference type="Gene3D" id="3.40.50.300">
    <property type="entry name" value="P-loop containing nucleotide triphosphate hydrolases"/>
    <property type="match status" value="1"/>
</dbReference>
<dbReference type="OrthoDB" id="10041966at2759"/>
<proteinExistence type="predicted"/>
<dbReference type="EMBL" id="JAAAUQ010000079">
    <property type="protein sequence ID" value="KAF9155174.1"/>
    <property type="molecule type" value="Genomic_DNA"/>
</dbReference>
<keyword evidence="1" id="KW-0808">Transferase</keyword>
<dbReference type="Proteomes" id="UP000748756">
    <property type="component" value="Unassembled WGS sequence"/>
</dbReference>
<accession>A0A9P5VEM4</accession>
<gene>
    <name evidence="1" type="primary">NRK1</name>
    <name evidence="1" type="ORF">BG015_010755</name>
</gene>
<comment type="caution">
    <text evidence="1">The sequence shown here is derived from an EMBL/GenBank/DDBJ whole genome shotgun (WGS) entry which is preliminary data.</text>
</comment>
<protein>
    <submittedName>
        <fullName evidence="1">Ribosylnicotinamide kinase</fullName>
    </submittedName>
</protein>
<evidence type="ECO:0000313" key="1">
    <source>
        <dbReference type="EMBL" id="KAF9155174.1"/>
    </source>
</evidence>
<dbReference type="InterPro" id="IPR027417">
    <property type="entry name" value="P-loop_NTPase"/>
</dbReference>